<sequence length="143" mass="15756">MIRLARNADRGRCLMLLKKSHEAAGFPWPFRGANAYSLFVHHTSSPDACCFVLDVGGVAQGILMASAFDHPFGAGRWAKETVWFVAEAHRGRGSMRMLDAYEAWAKEQGCVVIGMASLASNDVSALYERRGFASAETHFLKFI</sequence>
<dbReference type="InterPro" id="IPR016181">
    <property type="entry name" value="Acyl_CoA_acyltransferase"/>
</dbReference>
<dbReference type="InterPro" id="IPR000182">
    <property type="entry name" value="GNAT_dom"/>
</dbReference>
<protein>
    <submittedName>
        <fullName evidence="2">Acetyltransferase (GNAT) family protein</fullName>
    </submittedName>
</protein>
<organism evidence="2 3">
    <name type="scientific">Rhizobium subbaraonis</name>
    <dbReference type="NCBI Taxonomy" id="908946"/>
    <lineage>
        <taxon>Bacteria</taxon>
        <taxon>Pseudomonadati</taxon>
        <taxon>Pseudomonadota</taxon>
        <taxon>Alphaproteobacteria</taxon>
        <taxon>Hyphomicrobiales</taxon>
        <taxon>Rhizobiaceae</taxon>
        <taxon>Rhizobium/Agrobacterium group</taxon>
        <taxon>Rhizobium</taxon>
    </lineage>
</organism>
<reference evidence="2 3" key="1">
    <citation type="submission" date="2017-08" db="EMBL/GenBank/DDBJ databases">
        <authorList>
            <person name="de Groot N.N."/>
        </authorList>
    </citation>
    <scope>NUCLEOTIDE SEQUENCE [LARGE SCALE GENOMIC DNA]</scope>
    <source>
        <strain evidence="2 3">JC85</strain>
    </source>
</reference>
<dbReference type="Pfam" id="PF00583">
    <property type="entry name" value="Acetyltransf_1"/>
    <property type="match status" value="1"/>
</dbReference>
<evidence type="ECO:0000313" key="2">
    <source>
        <dbReference type="EMBL" id="SOC38970.1"/>
    </source>
</evidence>
<accession>A0A285UAP6</accession>
<evidence type="ECO:0000313" key="3">
    <source>
        <dbReference type="Proteomes" id="UP000219167"/>
    </source>
</evidence>
<name>A0A285UAP6_9HYPH</name>
<dbReference type="EMBL" id="OBQD01000005">
    <property type="protein sequence ID" value="SOC38970.1"/>
    <property type="molecule type" value="Genomic_DNA"/>
</dbReference>
<feature type="domain" description="N-acetyltransferase" evidence="1">
    <location>
        <begin position="1"/>
        <end position="143"/>
    </location>
</feature>
<gene>
    <name evidence="2" type="ORF">SAMN05892877_105355</name>
</gene>
<keyword evidence="2" id="KW-0808">Transferase</keyword>
<proteinExistence type="predicted"/>
<keyword evidence="3" id="KW-1185">Reference proteome</keyword>
<dbReference type="SUPFAM" id="SSF55729">
    <property type="entry name" value="Acyl-CoA N-acyltransferases (Nat)"/>
    <property type="match status" value="1"/>
</dbReference>
<dbReference type="AlphaFoldDB" id="A0A285UAP6"/>
<dbReference type="Gene3D" id="3.40.630.30">
    <property type="match status" value="1"/>
</dbReference>
<dbReference type="OrthoDB" id="7959761at2"/>
<evidence type="ECO:0000259" key="1">
    <source>
        <dbReference type="PROSITE" id="PS51186"/>
    </source>
</evidence>
<dbReference type="RefSeq" id="WP_097138700.1">
    <property type="nucleotide sequence ID" value="NZ_OBQD01000005.1"/>
</dbReference>
<dbReference type="CDD" id="cd04301">
    <property type="entry name" value="NAT_SF"/>
    <property type="match status" value="1"/>
</dbReference>
<dbReference type="Proteomes" id="UP000219167">
    <property type="component" value="Unassembled WGS sequence"/>
</dbReference>
<dbReference type="GO" id="GO:0016747">
    <property type="term" value="F:acyltransferase activity, transferring groups other than amino-acyl groups"/>
    <property type="evidence" value="ECO:0007669"/>
    <property type="project" value="InterPro"/>
</dbReference>
<dbReference type="PROSITE" id="PS51186">
    <property type="entry name" value="GNAT"/>
    <property type="match status" value="1"/>
</dbReference>